<protein>
    <submittedName>
        <fullName evidence="1">Uncharacterized protein</fullName>
    </submittedName>
</protein>
<reference evidence="1 2" key="1">
    <citation type="submission" date="2024-01" db="EMBL/GenBank/DDBJ databases">
        <title>The complete chloroplast genome sequence of Lithospermum erythrorhizon: insights into the phylogenetic relationship among Boraginaceae species and the maternal lineages of purple gromwells.</title>
        <authorList>
            <person name="Okada T."/>
            <person name="Watanabe K."/>
        </authorList>
    </citation>
    <scope>NUCLEOTIDE SEQUENCE [LARGE SCALE GENOMIC DNA]</scope>
</reference>
<dbReference type="Proteomes" id="UP001454036">
    <property type="component" value="Unassembled WGS sequence"/>
</dbReference>
<proteinExistence type="predicted"/>
<organism evidence="1 2">
    <name type="scientific">Lithospermum erythrorhizon</name>
    <name type="common">Purple gromwell</name>
    <name type="synonym">Lithospermum officinale var. erythrorhizon</name>
    <dbReference type="NCBI Taxonomy" id="34254"/>
    <lineage>
        <taxon>Eukaryota</taxon>
        <taxon>Viridiplantae</taxon>
        <taxon>Streptophyta</taxon>
        <taxon>Embryophyta</taxon>
        <taxon>Tracheophyta</taxon>
        <taxon>Spermatophyta</taxon>
        <taxon>Magnoliopsida</taxon>
        <taxon>eudicotyledons</taxon>
        <taxon>Gunneridae</taxon>
        <taxon>Pentapetalae</taxon>
        <taxon>asterids</taxon>
        <taxon>lamiids</taxon>
        <taxon>Boraginales</taxon>
        <taxon>Boraginaceae</taxon>
        <taxon>Boraginoideae</taxon>
        <taxon>Lithospermeae</taxon>
        <taxon>Lithospermum</taxon>
    </lineage>
</organism>
<dbReference type="EMBL" id="BAABME010002210">
    <property type="protein sequence ID" value="GAA0153588.1"/>
    <property type="molecule type" value="Genomic_DNA"/>
</dbReference>
<keyword evidence="2" id="KW-1185">Reference proteome</keyword>
<gene>
    <name evidence="1" type="ORF">LIER_11790</name>
</gene>
<evidence type="ECO:0000313" key="2">
    <source>
        <dbReference type="Proteomes" id="UP001454036"/>
    </source>
</evidence>
<evidence type="ECO:0000313" key="1">
    <source>
        <dbReference type="EMBL" id="GAA0153588.1"/>
    </source>
</evidence>
<sequence length="68" mass="7642">MSGIDPAVTQHILYNNSDFIPVKQKKRLFNDEKNAAIREEVQALLKALSKRILSATLSGSLSGWQFRP</sequence>
<dbReference type="AlphaFoldDB" id="A0AAV3PTN9"/>
<comment type="caution">
    <text evidence="1">The sequence shown here is derived from an EMBL/GenBank/DDBJ whole genome shotgun (WGS) entry which is preliminary data.</text>
</comment>
<name>A0AAV3PTN9_LITER</name>
<accession>A0AAV3PTN9</accession>